<evidence type="ECO:0000256" key="3">
    <source>
        <dbReference type="ARBA" id="ARBA00022692"/>
    </source>
</evidence>
<accession>A0A1Y3M8U2</accession>
<evidence type="ECO:0000256" key="1">
    <source>
        <dbReference type="ARBA" id="ARBA00004651"/>
    </source>
</evidence>
<dbReference type="GO" id="GO:0015171">
    <property type="term" value="F:amino acid transmembrane transporter activity"/>
    <property type="evidence" value="ECO:0007669"/>
    <property type="project" value="TreeGrafter"/>
</dbReference>
<comment type="caution">
    <text evidence="7">The sequence shown here is derived from an EMBL/GenBank/DDBJ whole genome shotgun (WGS) entry which is preliminary data.</text>
</comment>
<protein>
    <submittedName>
        <fullName evidence="7">LysE family translocator</fullName>
    </submittedName>
</protein>
<organism evidence="7 8">
    <name type="scientific">Bacillus pseudomycoides</name>
    <dbReference type="NCBI Taxonomy" id="64104"/>
    <lineage>
        <taxon>Bacteria</taxon>
        <taxon>Bacillati</taxon>
        <taxon>Bacillota</taxon>
        <taxon>Bacilli</taxon>
        <taxon>Bacillales</taxon>
        <taxon>Bacillaceae</taxon>
        <taxon>Bacillus</taxon>
        <taxon>Bacillus cereus group</taxon>
    </lineage>
</organism>
<keyword evidence="4 6" id="KW-1133">Transmembrane helix</keyword>
<evidence type="ECO:0000256" key="2">
    <source>
        <dbReference type="ARBA" id="ARBA00022475"/>
    </source>
</evidence>
<name>A0A1Y3M8U2_9BACI</name>
<evidence type="ECO:0000313" key="8">
    <source>
        <dbReference type="Proteomes" id="UP000195321"/>
    </source>
</evidence>
<evidence type="ECO:0000256" key="6">
    <source>
        <dbReference type="SAM" id="Phobius"/>
    </source>
</evidence>
<dbReference type="GO" id="GO:0005886">
    <property type="term" value="C:plasma membrane"/>
    <property type="evidence" value="ECO:0007669"/>
    <property type="project" value="UniProtKB-SubCell"/>
</dbReference>
<evidence type="ECO:0000256" key="4">
    <source>
        <dbReference type="ARBA" id="ARBA00022989"/>
    </source>
</evidence>
<reference evidence="7 8" key="1">
    <citation type="submission" date="2017-02" db="EMBL/GenBank/DDBJ databases">
        <title>Bacillus pseudomycoides isolate FSL K6-0042.</title>
        <authorList>
            <person name="Kovac J."/>
        </authorList>
    </citation>
    <scope>NUCLEOTIDE SEQUENCE [LARGE SCALE GENOMIC DNA]</scope>
    <source>
        <strain evidence="7 8">FSL K6-0042</strain>
    </source>
</reference>
<feature type="transmembrane region" description="Helical" evidence="6">
    <location>
        <begin position="188"/>
        <end position="206"/>
    </location>
</feature>
<evidence type="ECO:0000313" key="7">
    <source>
        <dbReference type="EMBL" id="OUM46516.1"/>
    </source>
</evidence>
<dbReference type="InterPro" id="IPR001123">
    <property type="entry name" value="LeuE-type"/>
</dbReference>
<feature type="transmembrane region" description="Helical" evidence="6">
    <location>
        <begin position="42"/>
        <end position="61"/>
    </location>
</feature>
<dbReference type="PANTHER" id="PTHR30086">
    <property type="entry name" value="ARGININE EXPORTER PROTEIN ARGO"/>
    <property type="match status" value="1"/>
</dbReference>
<dbReference type="AlphaFoldDB" id="A0A1Y3M8U2"/>
<gene>
    <name evidence="7" type="ORF">BW425_23385</name>
</gene>
<evidence type="ECO:0000256" key="5">
    <source>
        <dbReference type="ARBA" id="ARBA00023136"/>
    </source>
</evidence>
<dbReference type="PANTHER" id="PTHR30086:SF20">
    <property type="entry name" value="ARGININE EXPORTER PROTEIN ARGO-RELATED"/>
    <property type="match status" value="1"/>
</dbReference>
<dbReference type="EMBL" id="MWPX01000043">
    <property type="protein sequence ID" value="OUM46516.1"/>
    <property type="molecule type" value="Genomic_DNA"/>
</dbReference>
<sequence length="210" mass="23266">MVENYLLFIIMSICLIILPGPDTAMATKNTLTSGKIGGVKTVFGTCIALLIHTLAAVIGLSAIIVKSAFLFSIFKYVGAIYLVYLGIKALLSLKSKNSIDTNELPMKHADENSSCFRQGFLTNLLNPKVAVFFLTFLPQFLNPNHNTFIQFLTMGLTYLVLTAIWFAFYIFLIDKISVFMKKPATQRYIQGLTGIVLIGFGIKLAFEKNS</sequence>
<feature type="transmembrane region" description="Helical" evidence="6">
    <location>
        <begin position="148"/>
        <end position="172"/>
    </location>
</feature>
<keyword evidence="3 6" id="KW-0812">Transmembrane</keyword>
<comment type="subcellular location">
    <subcellularLocation>
        <location evidence="1">Cell membrane</location>
        <topology evidence="1">Multi-pass membrane protein</topology>
    </subcellularLocation>
</comment>
<keyword evidence="5 6" id="KW-0472">Membrane</keyword>
<feature type="transmembrane region" description="Helical" evidence="6">
    <location>
        <begin position="68"/>
        <end position="87"/>
    </location>
</feature>
<proteinExistence type="predicted"/>
<keyword evidence="2" id="KW-1003">Cell membrane</keyword>
<dbReference type="Pfam" id="PF01810">
    <property type="entry name" value="LysE"/>
    <property type="match status" value="1"/>
</dbReference>
<dbReference type="RefSeq" id="WP_033671189.1">
    <property type="nucleotide sequence ID" value="NZ_CP189809.1"/>
</dbReference>
<dbReference type="PIRSF" id="PIRSF006324">
    <property type="entry name" value="LeuE"/>
    <property type="match status" value="1"/>
</dbReference>
<dbReference type="Proteomes" id="UP000195321">
    <property type="component" value="Unassembled WGS sequence"/>
</dbReference>